<dbReference type="AlphaFoldDB" id="A0A485NG43"/>
<proteinExistence type="predicted"/>
<accession>A0A485NG43</accession>
<evidence type="ECO:0000313" key="2">
    <source>
        <dbReference type="EMBL" id="VFV31224.1"/>
    </source>
</evidence>
<evidence type="ECO:0000256" key="1">
    <source>
        <dbReference type="SAM" id="MobiDB-lite"/>
    </source>
</evidence>
<evidence type="ECO:0000313" key="3">
    <source>
        <dbReference type="Proteomes" id="UP000386466"/>
    </source>
</evidence>
<name>A0A485NG43_LYNPA</name>
<protein>
    <submittedName>
        <fullName evidence="2">Uncharacterized protein</fullName>
    </submittedName>
</protein>
<feature type="compositionally biased region" description="Pro residues" evidence="1">
    <location>
        <begin position="1"/>
        <end position="15"/>
    </location>
</feature>
<feature type="region of interest" description="Disordered" evidence="1">
    <location>
        <begin position="1"/>
        <end position="24"/>
    </location>
</feature>
<dbReference type="EMBL" id="CAAGRJ010015367">
    <property type="protein sequence ID" value="VFV31224.1"/>
    <property type="molecule type" value="Genomic_DNA"/>
</dbReference>
<reference evidence="2 3" key="1">
    <citation type="submission" date="2019-01" db="EMBL/GenBank/DDBJ databases">
        <authorList>
            <person name="Alioto T."/>
            <person name="Alioto T."/>
        </authorList>
    </citation>
    <scope>NUCLEOTIDE SEQUENCE [LARGE SCALE GENOMIC DNA]</scope>
</reference>
<keyword evidence="3" id="KW-1185">Reference proteome</keyword>
<organism evidence="2 3">
    <name type="scientific">Lynx pardinus</name>
    <name type="common">Iberian lynx</name>
    <name type="synonym">Felis pardina</name>
    <dbReference type="NCBI Taxonomy" id="191816"/>
    <lineage>
        <taxon>Eukaryota</taxon>
        <taxon>Metazoa</taxon>
        <taxon>Chordata</taxon>
        <taxon>Craniata</taxon>
        <taxon>Vertebrata</taxon>
        <taxon>Euteleostomi</taxon>
        <taxon>Mammalia</taxon>
        <taxon>Eutheria</taxon>
        <taxon>Laurasiatheria</taxon>
        <taxon>Carnivora</taxon>
        <taxon>Feliformia</taxon>
        <taxon>Felidae</taxon>
        <taxon>Felinae</taxon>
        <taxon>Lynx</taxon>
    </lineage>
</organism>
<dbReference type="Proteomes" id="UP000386466">
    <property type="component" value="Unassembled WGS sequence"/>
</dbReference>
<gene>
    <name evidence="2" type="ORF">LYPA_23C014218</name>
</gene>
<sequence length="111" mass="12673">MLSFSAPPPTRPRPPGAQRHFRPAHQADACAVEVFARQFPELGGTPCFRRPDEIPQGLAPGRDVSSGCRAESEVGTLRPLRLLSCRRCWPFRLWKRPEYWPCIIFDFLPLE</sequence>